<dbReference type="FunFam" id="2.60.40.200:FF:000003">
    <property type="entry name" value="Superoxide dismutase [Cu-Zn], chloroplastic"/>
    <property type="match status" value="1"/>
</dbReference>
<dbReference type="eggNOG" id="KOG0441">
    <property type="taxonomic scope" value="Eukaryota"/>
</dbReference>
<evidence type="ECO:0000256" key="9">
    <source>
        <dbReference type="RuleBase" id="RU000393"/>
    </source>
</evidence>
<evidence type="ECO:0000256" key="2">
    <source>
        <dbReference type="ARBA" id="ARBA00022723"/>
    </source>
</evidence>
<dbReference type="EnsemblMetazoa" id="RPRC004717-RA">
    <property type="protein sequence ID" value="RPRC004717-PA"/>
    <property type="gene ID" value="RPRC004717"/>
</dbReference>
<dbReference type="PANTHER" id="PTHR10003">
    <property type="entry name" value="SUPEROXIDE DISMUTASE CU-ZN -RELATED"/>
    <property type="match status" value="1"/>
</dbReference>
<comment type="cofactor">
    <cofactor evidence="9">
        <name>Cu cation</name>
        <dbReference type="ChEBI" id="CHEBI:23378"/>
    </cofactor>
    <text evidence="9">Binds 1 copper ion per subunit.</text>
</comment>
<sequence length="143" mass="14838">MLRRGTRRIMFVQGVGGTVLMSGNITGLTPGAHGFHVHELGDTSMGCKSMGSHYNPGLMNHGGPADPFRHVGDLGNIMAGEDGVAKLQESDHLISLSGPNSIVGRGLVVHQNRDDLGRGGDKESLRTGNAGGRVACGVIAWAA</sequence>
<dbReference type="OMA" id="CGTIWIK"/>
<keyword evidence="2 9" id="KW-0479">Metal-binding</keyword>
<dbReference type="Gene3D" id="2.60.40.200">
    <property type="entry name" value="Superoxide dismutase, copper/zinc binding domain"/>
    <property type="match status" value="1"/>
</dbReference>
<comment type="function">
    <text evidence="9">Destroys radicals which are normally produced within the cells and which are toxic to biological systems.</text>
</comment>
<evidence type="ECO:0000256" key="7">
    <source>
        <dbReference type="ARBA" id="ARBA00023157"/>
    </source>
</evidence>
<dbReference type="PROSITE" id="PS00332">
    <property type="entry name" value="SOD_CU_ZN_2"/>
    <property type="match status" value="1"/>
</dbReference>
<evidence type="ECO:0000313" key="12">
    <source>
        <dbReference type="Proteomes" id="UP000015103"/>
    </source>
</evidence>
<reference evidence="11" key="1">
    <citation type="submission" date="2015-05" db="UniProtKB">
        <authorList>
            <consortium name="EnsemblMetazoa"/>
        </authorList>
    </citation>
    <scope>IDENTIFICATION</scope>
</reference>
<keyword evidence="12" id="KW-1185">Reference proteome</keyword>
<comment type="catalytic activity">
    <reaction evidence="8 9">
        <text>2 superoxide + 2 H(+) = H2O2 + O2</text>
        <dbReference type="Rhea" id="RHEA:20696"/>
        <dbReference type="ChEBI" id="CHEBI:15378"/>
        <dbReference type="ChEBI" id="CHEBI:15379"/>
        <dbReference type="ChEBI" id="CHEBI:16240"/>
        <dbReference type="ChEBI" id="CHEBI:18421"/>
        <dbReference type="EC" id="1.15.1.1"/>
    </reaction>
</comment>
<evidence type="ECO:0000256" key="4">
    <source>
        <dbReference type="ARBA" id="ARBA00022862"/>
    </source>
</evidence>
<dbReference type="CDD" id="cd00305">
    <property type="entry name" value="Cu-Zn_Superoxide_Dismutase"/>
    <property type="match status" value="1"/>
</dbReference>
<dbReference type="VEuPathDB" id="VectorBase:RPRC004717"/>
<evidence type="ECO:0000256" key="5">
    <source>
        <dbReference type="ARBA" id="ARBA00023002"/>
    </source>
</evidence>
<evidence type="ECO:0000256" key="1">
    <source>
        <dbReference type="ARBA" id="ARBA00010457"/>
    </source>
</evidence>
<evidence type="ECO:0000256" key="3">
    <source>
        <dbReference type="ARBA" id="ARBA00022833"/>
    </source>
</evidence>
<organism evidence="11 12">
    <name type="scientific">Rhodnius prolixus</name>
    <name type="common">Triatomid bug</name>
    <dbReference type="NCBI Taxonomy" id="13249"/>
    <lineage>
        <taxon>Eukaryota</taxon>
        <taxon>Metazoa</taxon>
        <taxon>Ecdysozoa</taxon>
        <taxon>Arthropoda</taxon>
        <taxon>Hexapoda</taxon>
        <taxon>Insecta</taxon>
        <taxon>Pterygota</taxon>
        <taxon>Neoptera</taxon>
        <taxon>Paraneoptera</taxon>
        <taxon>Hemiptera</taxon>
        <taxon>Heteroptera</taxon>
        <taxon>Panheteroptera</taxon>
        <taxon>Cimicomorpha</taxon>
        <taxon>Reduviidae</taxon>
        <taxon>Triatominae</taxon>
        <taxon>Rhodnius</taxon>
    </lineage>
</organism>
<comment type="similarity">
    <text evidence="1 9">Belongs to the Cu-Zn superoxide dismutase family.</text>
</comment>
<keyword evidence="4" id="KW-0049">Antioxidant</keyword>
<keyword evidence="3 9" id="KW-0862">Zinc</keyword>
<dbReference type="HOGENOM" id="CLU_056632_4_1_1"/>
<dbReference type="InParanoid" id="T1HKZ3"/>
<evidence type="ECO:0000313" key="11">
    <source>
        <dbReference type="EnsemblMetazoa" id="RPRC004717-PA"/>
    </source>
</evidence>
<dbReference type="EC" id="1.15.1.1" evidence="9"/>
<evidence type="ECO:0000256" key="6">
    <source>
        <dbReference type="ARBA" id="ARBA00023008"/>
    </source>
</evidence>
<dbReference type="InterPro" id="IPR024134">
    <property type="entry name" value="SOD_Cu/Zn_/chaperone"/>
</dbReference>
<feature type="domain" description="Superoxide dismutase copper/zinc binding" evidence="10">
    <location>
        <begin position="9"/>
        <end position="139"/>
    </location>
</feature>
<dbReference type="SUPFAM" id="SSF49329">
    <property type="entry name" value="Cu,Zn superoxide dismutase-like"/>
    <property type="match status" value="1"/>
</dbReference>
<dbReference type="Pfam" id="PF00080">
    <property type="entry name" value="Sod_Cu"/>
    <property type="match status" value="1"/>
</dbReference>
<evidence type="ECO:0000259" key="10">
    <source>
        <dbReference type="Pfam" id="PF00080"/>
    </source>
</evidence>
<keyword evidence="5 9" id="KW-0560">Oxidoreductase</keyword>
<dbReference type="PROSITE" id="PS00087">
    <property type="entry name" value="SOD_CU_ZN_1"/>
    <property type="match status" value="1"/>
</dbReference>
<dbReference type="InterPro" id="IPR001424">
    <property type="entry name" value="SOD_Cu_Zn_dom"/>
</dbReference>
<protein>
    <recommendedName>
        <fullName evidence="9">Superoxide dismutase [Cu-Zn]</fullName>
        <ecNumber evidence="9">1.15.1.1</ecNumber>
    </recommendedName>
</protein>
<accession>T1HKZ3</accession>
<dbReference type="Proteomes" id="UP000015103">
    <property type="component" value="Unassembled WGS sequence"/>
</dbReference>
<dbReference type="InterPro" id="IPR018152">
    <property type="entry name" value="SOD_Cu/Zn_BS"/>
</dbReference>
<name>T1HKZ3_RHOPR</name>
<dbReference type="PRINTS" id="PR00068">
    <property type="entry name" value="CUZNDISMTASE"/>
</dbReference>
<dbReference type="EMBL" id="ACPB03003769">
    <property type="status" value="NOT_ANNOTATED_CDS"/>
    <property type="molecule type" value="Genomic_DNA"/>
</dbReference>
<dbReference type="STRING" id="13249.T1HKZ3"/>
<dbReference type="AlphaFoldDB" id="T1HKZ3"/>
<proteinExistence type="inferred from homology"/>
<keyword evidence="7" id="KW-1015">Disulfide bond</keyword>
<comment type="cofactor">
    <cofactor evidence="9">
        <name>Zn(2+)</name>
        <dbReference type="ChEBI" id="CHEBI:29105"/>
    </cofactor>
    <text evidence="9">Binds 1 zinc ion per subunit.</text>
</comment>
<keyword evidence="6 9" id="KW-0186">Copper</keyword>
<evidence type="ECO:0000256" key="8">
    <source>
        <dbReference type="ARBA" id="ARBA00049204"/>
    </source>
</evidence>
<dbReference type="InterPro" id="IPR036423">
    <property type="entry name" value="SOD-like_Cu/Zn_dom_sf"/>
</dbReference>
<dbReference type="GO" id="GO:0004784">
    <property type="term" value="F:superoxide dismutase activity"/>
    <property type="evidence" value="ECO:0007669"/>
    <property type="project" value="UniProtKB-EC"/>
</dbReference>
<dbReference type="GO" id="GO:0005507">
    <property type="term" value="F:copper ion binding"/>
    <property type="evidence" value="ECO:0007669"/>
    <property type="project" value="InterPro"/>
</dbReference>